<dbReference type="OMA" id="ETHILYG"/>
<feature type="domain" description="Carboxylesterase type B" evidence="4">
    <location>
        <begin position="4"/>
        <end position="339"/>
    </location>
</feature>
<dbReference type="Proteomes" id="UP000092993">
    <property type="component" value="Unassembled WGS sequence"/>
</dbReference>
<evidence type="ECO:0000259" key="4">
    <source>
        <dbReference type="Pfam" id="PF00135"/>
    </source>
</evidence>
<dbReference type="Gene3D" id="3.40.50.1820">
    <property type="entry name" value="alpha/beta hydrolase"/>
    <property type="match status" value="1"/>
</dbReference>
<dbReference type="AlphaFoldDB" id="A0A1C7MQ84"/>
<dbReference type="InterPro" id="IPR050309">
    <property type="entry name" value="Type-B_Carboxylest/Lipase"/>
</dbReference>
<dbReference type="OrthoDB" id="408631at2759"/>
<comment type="similarity">
    <text evidence="1 3">Belongs to the type-B carboxylesterase/lipase family.</text>
</comment>
<gene>
    <name evidence="5" type="primary">LIP3_2</name>
    <name evidence="5" type="ORF">A0H81_01504</name>
</gene>
<dbReference type="InterPro" id="IPR002018">
    <property type="entry name" value="CarbesteraseB"/>
</dbReference>
<name>A0A1C7MQ84_GRIFR</name>
<dbReference type="Pfam" id="PF00135">
    <property type="entry name" value="COesterase"/>
    <property type="match status" value="1"/>
</dbReference>
<keyword evidence="2 3" id="KW-0378">Hydrolase</keyword>
<dbReference type="PROSITE" id="PS00122">
    <property type="entry name" value="CARBOXYLESTERASE_B_1"/>
    <property type="match status" value="1"/>
</dbReference>
<evidence type="ECO:0000313" key="6">
    <source>
        <dbReference type="Proteomes" id="UP000092993"/>
    </source>
</evidence>
<dbReference type="EMBL" id="LUGG01000001">
    <property type="protein sequence ID" value="OBZ79051.1"/>
    <property type="molecule type" value="Genomic_DNA"/>
</dbReference>
<dbReference type="PANTHER" id="PTHR11559">
    <property type="entry name" value="CARBOXYLESTERASE"/>
    <property type="match status" value="1"/>
</dbReference>
<sequence length="366" mass="39842">MFASVNYRVNTFGFLSSANVPAEDLNAGLHDQRAALTFLQDNLAAFGGDASKVTIWGQSAGAGSVEAHILFPADRDLFRAGIFDSSTGPFKTCPPASTYDELGFPFARLVAMTGCPSGSASFSCLQEVPFETLLNISNTMTGEVLNSQLWQPSVGPPGSFVPERPSARIASGNFLHVPILAGTNLNEGTVFSQSDLLIDPSTVTSDVLDTINAFYPANDSSLGGAFNTGDSLFDRAEAWYTDNMYLSPRRLLFSKAAPLQQLFAYFFTEFIPGNDPSLGVFHGSELSLLFGPVPNPIENDFADQLTDFYINFVTDLDPGSEWPQYELATKHVLQLMRNNITVILDDFLLAKTTFLDSSRVLNEFQK</sequence>
<evidence type="ECO:0000256" key="3">
    <source>
        <dbReference type="RuleBase" id="RU361235"/>
    </source>
</evidence>
<organism evidence="5 6">
    <name type="scientific">Grifola frondosa</name>
    <name type="common">Maitake</name>
    <name type="synonym">Polyporus frondosus</name>
    <dbReference type="NCBI Taxonomy" id="5627"/>
    <lineage>
        <taxon>Eukaryota</taxon>
        <taxon>Fungi</taxon>
        <taxon>Dikarya</taxon>
        <taxon>Basidiomycota</taxon>
        <taxon>Agaricomycotina</taxon>
        <taxon>Agaricomycetes</taxon>
        <taxon>Polyporales</taxon>
        <taxon>Grifolaceae</taxon>
        <taxon>Grifola</taxon>
    </lineage>
</organism>
<proteinExistence type="inferred from homology"/>
<protein>
    <recommendedName>
        <fullName evidence="3">Carboxylic ester hydrolase</fullName>
        <ecNumber evidence="3">3.1.1.-</ecNumber>
    </recommendedName>
</protein>
<dbReference type="GO" id="GO:0016787">
    <property type="term" value="F:hydrolase activity"/>
    <property type="evidence" value="ECO:0007669"/>
    <property type="project" value="UniProtKB-KW"/>
</dbReference>
<accession>A0A1C7MQ84</accession>
<evidence type="ECO:0000256" key="2">
    <source>
        <dbReference type="ARBA" id="ARBA00022801"/>
    </source>
</evidence>
<comment type="caution">
    <text evidence="5">The sequence shown here is derived from an EMBL/GenBank/DDBJ whole genome shotgun (WGS) entry which is preliminary data.</text>
</comment>
<dbReference type="InterPro" id="IPR029058">
    <property type="entry name" value="AB_hydrolase_fold"/>
</dbReference>
<dbReference type="SUPFAM" id="SSF53474">
    <property type="entry name" value="alpha/beta-Hydrolases"/>
    <property type="match status" value="1"/>
</dbReference>
<evidence type="ECO:0000313" key="5">
    <source>
        <dbReference type="EMBL" id="OBZ79051.1"/>
    </source>
</evidence>
<reference evidence="5 6" key="1">
    <citation type="submission" date="2016-03" db="EMBL/GenBank/DDBJ databases">
        <title>Whole genome sequencing of Grifola frondosa 9006-11.</title>
        <authorList>
            <person name="Min B."/>
            <person name="Park H."/>
            <person name="Kim J.-G."/>
            <person name="Cho H."/>
            <person name="Oh Y.-L."/>
            <person name="Kong W.-S."/>
            <person name="Choi I.-G."/>
        </authorList>
    </citation>
    <scope>NUCLEOTIDE SEQUENCE [LARGE SCALE GENOMIC DNA]</scope>
    <source>
        <strain evidence="5 6">9006-11</strain>
    </source>
</reference>
<dbReference type="EC" id="3.1.1.-" evidence="3"/>
<dbReference type="InterPro" id="IPR019826">
    <property type="entry name" value="Carboxylesterase_B_AS"/>
</dbReference>
<keyword evidence="6" id="KW-1185">Reference proteome</keyword>
<evidence type="ECO:0000256" key="1">
    <source>
        <dbReference type="ARBA" id="ARBA00005964"/>
    </source>
</evidence>
<dbReference type="STRING" id="5627.A0A1C7MQ84"/>